<evidence type="ECO:0000313" key="3">
    <source>
        <dbReference type="Proteomes" id="UP000813423"/>
    </source>
</evidence>
<dbReference type="Proteomes" id="UP000813423">
    <property type="component" value="Unassembled WGS sequence"/>
</dbReference>
<evidence type="ECO:0000259" key="1">
    <source>
        <dbReference type="Pfam" id="PF00004"/>
    </source>
</evidence>
<dbReference type="GO" id="GO:0016887">
    <property type="term" value="F:ATP hydrolysis activity"/>
    <property type="evidence" value="ECO:0007669"/>
    <property type="project" value="InterPro"/>
</dbReference>
<protein>
    <recommendedName>
        <fullName evidence="1">ATPase AAA-type core domain-containing protein</fullName>
    </recommendedName>
</protein>
<dbReference type="GO" id="GO:0005524">
    <property type="term" value="F:ATP binding"/>
    <property type="evidence" value="ECO:0007669"/>
    <property type="project" value="InterPro"/>
</dbReference>
<evidence type="ECO:0000313" key="2">
    <source>
        <dbReference type="EMBL" id="KAH1894928.1"/>
    </source>
</evidence>
<dbReference type="SUPFAM" id="SSF52540">
    <property type="entry name" value="P-loop containing nucleoside triphosphate hydrolases"/>
    <property type="match status" value="1"/>
</dbReference>
<dbReference type="Gene3D" id="3.40.50.300">
    <property type="entry name" value="P-loop containing nucleotide triphosphate hydrolases"/>
    <property type="match status" value="1"/>
</dbReference>
<comment type="caution">
    <text evidence="2">The sequence shown here is derived from an EMBL/GenBank/DDBJ whole genome shotgun (WGS) entry which is preliminary data.</text>
</comment>
<dbReference type="AlphaFoldDB" id="A0A9P8N9M4"/>
<dbReference type="Gene3D" id="6.20.350.10">
    <property type="match status" value="1"/>
</dbReference>
<feature type="domain" description="ATPase AAA-type core" evidence="1">
    <location>
        <begin position="304"/>
        <end position="373"/>
    </location>
</feature>
<dbReference type="Pfam" id="PF00004">
    <property type="entry name" value="AAA"/>
    <property type="match status" value="1"/>
</dbReference>
<reference evidence="2" key="1">
    <citation type="submission" date="2021-08" db="EMBL/GenBank/DDBJ databases">
        <title>Global Aspergillus fumigatus from environmental and clinical sources.</title>
        <authorList>
            <person name="Barber A."/>
            <person name="Sae-Ong T."/>
        </authorList>
    </citation>
    <scope>NUCLEOTIDE SEQUENCE</scope>
    <source>
        <strain evidence="2">NRZ-2016-071</strain>
    </source>
</reference>
<proteinExistence type="predicted"/>
<dbReference type="InterPro" id="IPR003959">
    <property type="entry name" value="ATPase_AAA_core"/>
</dbReference>
<name>A0A9P8N9M4_ASPFM</name>
<dbReference type="InterPro" id="IPR027417">
    <property type="entry name" value="P-loop_NTPase"/>
</dbReference>
<organism evidence="2 3">
    <name type="scientific">Aspergillus fumigatus</name>
    <name type="common">Neosartorya fumigata</name>
    <dbReference type="NCBI Taxonomy" id="746128"/>
    <lineage>
        <taxon>Eukaryota</taxon>
        <taxon>Fungi</taxon>
        <taxon>Dikarya</taxon>
        <taxon>Ascomycota</taxon>
        <taxon>Pezizomycotina</taxon>
        <taxon>Eurotiomycetes</taxon>
        <taxon>Eurotiomycetidae</taxon>
        <taxon>Eurotiales</taxon>
        <taxon>Aspergillaceae</taxon>
        <taxon>Aspergillus</taxon>
        <taxon>Aspergillus subgen. Fumigati</taxon>
    </lineage>
</organism>
<sequence>MVYKMSRPVATSTLWPDIRSGPFCNDNGSTDPDRLIVIVDAEDLRREGIELSRHLSWEKTCEDFVRELACNGQVVSLLECAHLIVCFDSDGVIHHDRIKGKDTLYFSGSYAEGDYIKSCAENSGDMPGLITTFTAGFVSKIAEFDLAETGAMDNCLQEGILNGLRCARRLCWHGFRSNLDGQPDMSWEYIMTGLEQYSNIFTNPSVDNPENDLRFEAITIPTDRIIQGLHWTTLESIAGDPAEVAYRIVKDGPDILSRVPIARFGKMVTADRGEIESYRAITNLIEEYATANPRRMTPLCIGGFGPPGSGKSFALKRVAETALPDDDLPTLEFNLSQFRDYSELVVAFQLIRDTALSERLPIVLFDEFDANFGGKLGWLKYFLTPMNDGKFLDHGTTHPIGRAIFFFIGGTSSTLEDFKSDTNSTEGVTAKGPDFISRLSGYVNVRGVDPIPDEKRDQKYAIRRALILRELLRTYRLEGAIDDAVLNGILRVSRFKHGARSLRAILQMSRISGREKFERAALPSDAQLRLHVDPGDFLQWIRDPRLQWDLPIYTCPAADHLAAPNSSPLREAIAIRLHRRYCDGIKRIQKQDPCLLEGGIDITIKEWHELEDMHRETSRAQADDIASKLRLIKCYFSRKDIERPASFEFTTHQIEILAQRDHERLVTLRLKNGWKYGKSRAIVSKVSPNLVDWSDLHPLFRDLHREIVKHIPQILRDYEFEIYPLARGPQLVGH</sequence>
<accession>A0A9P8N9M4</accession>
<gene>
    <name evidence="2" type="ORF">KXV57_002048</name>
</gene>
<dbReference type="EMBL" id="JAIBSC010000145">
    <property type="protein sequence ID" value="KAH1894928.1"/>
    <property type="molecule type" value="Genomic_DNA"/>
</dbReference>